<gene>
    <name evidence="2" type="ordered locus">MTR_2g093760</name>
    <name evidence="3" type="ORF">MtrunA17_Chr2g0326311</name>
</gene>
<dbReference type="EnsemblPlants" id="AES67444">
    <property type="protein sequence ID" value="AES67444"/>
    <property type="gene ID" value="MTR_2g093760"/>
</dbReference>
<dbReference type="Proteomes" id="UP000002051">
    <property type="component" value="Chromosome 2"/>
</dbReference>
<feature type="transmembrane region" description="Helical" evidence="1">
    <location>
        <begin position="15"/>
        <end position="35"/>
    </location>
</feature>
<reference evidence="3" key="4">
    <citation type="journal article" date="2018" name="Nat. Plants">
        <title>Whole-genome landscape of Medicago truncatula symbiotic genes.</title>
        <authorList>
            <person name="Pecrix Y."/>
            <person name="Gamas P."/>
            <person name="Carrere S."/>
        </authorList>
    </citation>
    <scope>NUCLEOTIDE SEQUENCE</scope>
    <source>
        <tissue evidence="3">Leaves</tissue>
    </source>
</reference>
<dbReference type="Gramene" id="rna12170">
    <property type="protein sequence ID" value="RHN75910.1"/>
    <property type="gene ID" value="gene12170"/>
</dbReference>
<reference evidence="2 5" key="2">
    <citation type="journal article" date="2014" name="BMC Genomics">
        <title>An improved genome release (version Mt4.0) for the model legume Medicago truncatula.</title>
        <authorList>
            <person name="Tang H."/>
            <person name="Krishnakumar V."/>
            <person name="Bidwell S."/>
            <person name="Rosen B."/>
            <person name="Chan A."/>
            <person name="Zhou S."/>
            <person name="Gentzbittel L."/>
            <person name="Childs K.L."/>
            <person name="Yandell M."/>
            <person name="Gundlach H."/>
            <person name="Mayer K.F."/>
            <person name="Schwartz D.C."/>
            <person name="Town C.D."/>
        </authorList>
    </citation>
    <scope>GENOME REANNOTATION</scope>
    <source>
        <strain evidence="4 5">cv. Jemalong A17</strain>
    </source>
</reference>
<keyword evidence="1" id="KW-1133">Transmembrane helix</keyword>
<dbReference type="HOGENOM" id="CLU_2674785_0_0_1"/>
<reference evidence="2 5" key="1">
    <citation type="journal article" date="2011" name="Nature">
        <title>The Medicago genome provides insight into the evolution of rhizobial symbioses.</title>
        <authorList>
            <person name="Young N.D."/>
            <person name="Debelle F."/>
            <person name="Oldroyd G.E."/>
            <person name="Geurts R."/>
            <person name="Cannon S.B."/>
            <person name="Udvardi M.K."/>
            <person name="Benedito V.A."/>
            <person name="Mayer K.F."/>
            <person name="Gouzy J."/>
            <person name="Schoof H."/>
            <person name="Van de Peer Y."/>
            <person name="Proost S."/>
            <person name="Cook D.R."/>
            <person name="Meyers B.C."/>
            <person name="Spannagl M."/>
            <person name="Cheung F."/>
            <person name="De Mita S."/>
            <person name="Krishnakumar V."/>
            <person name="Gundlach H."/>
            <person name="Zhou S."/>
            <person name="Mudge J."/>
            <person name="Bharti A.K."/>
            <person name="Murray J.D."/>
            <person name="Naoumkina M.A."/>
            <person name="Rosen B."/>
            <person name="Silverstein K.A."/>
            <person name="Tang H."/>
            <person name="Rombauts S."/>
            <person name="Zhao P.X."/>
            <person name="Zhou P."/>
            <person name="Barbe V."/>
            <person name="Bardou P."/>
            <person name="Bechner M."/>
            <person name="Bellec A."/>
            <person name="Berger A."/>
            <person name="Berges H."/>
            <person name="Bidwell S."/>
            <person name="Bisseling T."/>
            <person name="Choisne N."/>
            <person name="Couloux A."/>
            <person name="Denny R."/>
            <person name="Deshpande S."/>
            <person name="Dai X."/>
            <person name="Doyle J.J."/>
            <person name="Dudez A.M."/>
            <person name="Farmer A.D."/>
            <person name="Fouteau S."/>
            <person name="Franken C."/>
            <person name="Gibelin C."/>
            <person name="Gish J."/>
            <person name="Goldstein S."/>
            <person name="Gonzalez A.J."/>
            <person name="Green P.J."/>
            <person name="Hallab A."/>
            <person name="Hartog M."/>
            <person name="Hua A."/>
            <person name="Humphray S.J."/>
            <person name="Jeong D.H."/>
            <person name="Jing Y."/>
            <person name="Jocker A."/>
            <person name="Kenton S.M."/>
            <person name="Kim D.J."/>
            <person name="Klee K."/>
            <person name="Lai H."/>
            <person name="Lang C."/>
            <person name="Lin S."/>
            <person name="Macmil S.L."/>
            <person name="Magdelenat G."/>
            <person name="Matthews L."/>
            <person name="McCorrison J."/>
            <person name="Monaghan E.L."/>
            <person name="Mun J.H."/>
            <person name="Najar F.Z."/>
            <person name="Nicholson C."/>
            <person name="Noirot C."/>
            <person name="O'Bleness M."/>
            <person name="Paule C.R."/>
            <person name="Poulain J."/>
            <person name="Prion F."/>
            <person name="Qin B."/>
            <person name="Qu C."/>
            <person name="Retzel E.F."/>
            <person name="Riddle C."/>
            <person name="Sallet E."/>
            <person name="Samain S."/>
            <person name="Samson N."/>
            <person name="Sanders I."/>
            <person name="Saurat O."/>
            <person name="Scarpelli C."/>
            <person name="Schiex T."/>
            <person name="Segurens B."/>
            <person name="Severin A.J."/>
            <person name="Sherrier D.J."/>
            <person name="Shi R."/>
            <person name="Sims S."/>
            <person name="Singer S.R."/>
            <person name="Sinharoy S."/>
            <person name="Sterck L."/>
            <person name="Viollet A."/>
            <person name="Wang B.B."/>
            <person name="Wang K."/>
            <person name="Wang M."/>
            <person name="Wang X."/>
            <person name="Warfsmann J."/>
            <person name="Weissenbach J."/>
            <person name="White D.D."/>
            <person name="White J.D."/>
            <person name="Wiley G.B."/>
            <person name="Wincker P."/>
            <person name="Xing Y."/>
            <person name="Yang L."/>
            <person name="Yao Z."/>
            <person name="Ying F."/>
            <person name="Zhai J."/>
            <person name="Zhou L."/>
            <person name="Zuber A."/>
            <person name="Denarie J."/>
            <person name="Dixon R.A."/>
            <person name="May G.D."/>
            <person name="Schwartz D.C."/>
            <person name="Rogers J."/>
            <person name="Quetier F."/>
            <person name="Town C.D."/>
            <person name="Roe B.A."/>
        </authorList>
    </citation>
    <scope>NUCLEOTIDE SEQUENCE [LARGE SCALE GENOMIC DNA]</scope>
    <source>
        <strain evidence="2">A17</strain>
        <strain evidence="4 5">cv. Jemalong A17</strain>
    </source>
</reference>
<evidence type="ECO:0000256" key="1">
    <source>
        <dbReference type="SAM" id="Phobius"/>
    </source>
</evidence>
<name>G7IKR7_MEDTR</name>
<dbReference type="ExpressionAtlas" id="G7IKR7">
    <property type="expression patterns" value="differential"/>
</dbReference>
<evidence type="ECO:0000313" key="2">
    <source>
        <dbReference type="EMBL" id="AES67444.1"/>
    </source>
</evidence>
<sequence length="75" mass="8741">MVMLQEFLRRLSHHWYAMVMCLVLVMVLVAISHRLGLEDIQKSNSNCHDRTIRRLRVFHGPPLHLRISTTSSTTS</sequence>
<evidence type="ECO:0000313" key="4">
    <source>
        <dbReference type="EnsemblPlants" id="AES67444"/>
    </source>
</evidence>
<dbReference type="EMBL" id="CM001218">
    <property type="protein sequence ID" value="AES67444.1"/>
    <property type="molecule type" value="Genomic_DNA"/>
</dbReference>
<reference evidence="4" key="3">
    <citation type="submission" date="2015-04" db="UniProtKB">
        <authorList>
            <consortium name="EnsemblPlants"/>
        </authorList>
    </citation>
    <scope>IDENTIFICATION</scope>
    <source>
        <strain evidence="4">cv. Jemalong A17</strain>
    </source>
</reference>
<proteinExistence type="predicted"/>
<dbReference type="PaxDb" id="3880-AES67444"/>
<accession>G7IKR7</accession>
<keyword evidence="1" id="KW-0472">Membrane</keyword>
<dbReference type="EMBL" id="PSQE01000002">
    <property type="protein sequence ID" value="RHN75910.1"/>
    <property type="molecule type" value="Genomic_DNA"/>
</dbReference>
<keyword evidence="1 2" id="KW-0812">Transmembrane</keyword>
<evidence type="ECO:0000313" key="3">
    <source>
        <dbReference type="EMBL" id="RHN75910.1"/>
    </source>
</evidence>
<organism evidence="2 5">
    <name type="scientific">Medicago truncatula</name>
    <name type="common">Barrel medic</name>
    <name type="synonym">Medicago tribuloides</name>
    <dbReference type="NCBI Taxonomy" id="3880"/>
    <lineage>
        <taxon>Eukaryota</taxon>
        <taxon>Viridiplantae</taxon>
        <taxon>Streptophyta</taxon>
        <taxon>Embryophyta</taxon>
        <taxon>Tracheophyta</taxon>
        <taxon>Spermatophyta</taxon>
        <taxon>Magnoliopsida</taxon>
        <taxon>eudicotyledons</taxon>
        <taxon>Gunneridae</taxon>
        <taxon>Pentapetalae</taxon>
        <taxon>rosids</taxon>
        <taxon>fabids</taxon>
        <taxon>Fabales</taxon>
        <taxon>Fabaceae</taxon>
        <taxon>Papilionoideae</taxon>
        <taxon>50 kb inversion clade</taxon>
        <taxon>NPAAA clade</taxon>
        <taxon>Hologalegina</taxon>
        <taxon>IRL clade</taxon>
        <taxon>Trifolieae</taxon>
        <taxon>Medicago</taxon>
    </lineage>
</organism>
<dbReference type="AlphaFoldDB" id="G7IKR7"/>
<evidence type="ECO:0000313" key="5">
    <source>
        <dbReference type="Proteomes" id="UP000002051"/>
    </source>
</evidence>
<keyword evidence="5" id="KW-1185">Reference proteome</keyword>
<dbReference type="Proteomes" id="UP000265566">
    <property type="component" value="Chromosome 2"/>
</dbReference>
<protein>
    <submittedName>
        <fullName evidence="2">Transmembrane protein, putative</fullName>
    </submittedName>
</protein>